<organism evidence="2 3">
    <name type="scientific">Methylophaga muralis</name>
    <dbReference type="NCBI Taxonomy" id="291169"/>
    <lineage>
        <taxon>Bacteria</taxon>
        <taxon>Pseudomonadati</taxon>
        <taxon>Pseudomonadota</taxon>
        <taxon>Gammaproteobacteria</taxon>
        <taxon>Thiotrichales</taxon>
        <taxon>Piscirickettsiaceae</taxon>
        <taxon>Methylophaga</taxon>
    </lineage>
</organism>
<evidence type="ECO:0000313" key="2">
    <source>
        <dbReference type="EMBL" id="ODN66404.1"/>
    </source>
</evidence>
<dbReference type="RefSeq" id="WP_069296307.1">
    <property type="nucleotide sequence ID" value="NZ_MCRI01000020.1"/>
</dbReference>
<evidence type="ECO:0000313" key="3">
    <source>
        <dbReference type="Proteomes" id="UP000094379"/>
    </source>
</evidence>
<accession>A0A1E3GQV8</accession>
<dbReference type="PANTHER" id="PTHR30399">
    <property type="entry name" value="UNCHARACTERIZED PROTEIN YGJP"/>
    <property type="match status" value="1"/>
</dbReference>
<gene>
    <name evidence="2" type="ORF">A9E74_01877</name>
</gene>
<comment type="caution">
    <text evidence="2">The sequence shown here is derived from an EMBL/GenBank/DDBJ whole genome shotgun (WGS) entry which is preliminary data.</text>
</comment>
<evidence type="ECO:0000259" key="1">
    <source>
        <dbReference type="Pfam" id="PF01863"/>
    </source>
</evidence>
<reference evidence="2 3" key="1">
    <citation type="submission" date="2016-07" db="EMBL/GenBank/DDBJ databases">
        <title>Draft Genome Sequence of Methylophaga muralis Bur 1.</title>
        <authorList>
            <person name="Vasilenko O.V."/>
            <person name="Doronina N.V."/>
            <person name="Shmareva M.N."/>
            <person name="Tarlachkov S.V."/>
            <person name="Mustakhimov I."/>
            <person name="Trotsenko Y.A."/>
        </authorList>
    </citation>
    <scope>NUCLEOTIDE SEQUENCE [LARGE SCALE GENOMIC DNA]</scope>
    <source>
        <strain evidence="2 3">Bur 1</strain>
    </source>
</reference>
<proteinExistence type="predicted"/>
<protein>
    <recommendedName>
        <fullName evidence="1">YgjP-like metallopeptidase domain-containing protein</fullName>
    </recommendedName>
</protein>
<dbReference type="PANTHER" id="PTHR30399:SF1">
    <property type="entry name" value="UTP PYROPHOSPHATASE"/>
    <property type="match status" value="1"/>
</dbReference>
<dbReference type="EMBL" id="MCRI01000020">
    <property type="protein sequence ID" value="ODN66404.1"/>
    <property type="molecule type" value="Genomic_DNA"/>
</dbReference>
<name>A0A1E3GQV8_9GAMM</name>
<dbReference type="CDD" id="cd07344">
    <property type="entry name" value="M48_yhfN_like"/>
    <property type="match status" value="1"/>
</dbReference>
<sequence>MSIIHINDIALQVVRSARRKSIAIKIQDGKVSLHLPKLMPLWLAKQFVMRKQQWIADKLLHYQKRPPERQFVQGELQPFMGEYYPLDIVCETNRQRTHIKLEQKKLIMLAPMNVSSLQVRQTLTRWYKRQAESLLIARVKLLAEQTGLSPKQVKIKSYKARWGSCNLRGEIQLNWQLVQATQAINDYVIIHELCHLQQHNHSKAFWDLVERFDPNYREHRSWLKNHGHQLVI</sequence>
<dbReference type="Gene3D" id="3.30.2010.10">
    <property type="entry name" value="Metalloproteases ('zincins'), catalytic domain"/>
    <property type="match status" value="1"/>
</dbReference>
<dbReference type="STRING" id="291169.A9E74_01877"/>
<dbReference type="InterPro" id="IPR002725">
    <property type="entry name" value="YgjP-like_metallopeptidase"/>
</dbReference>
<dbReference type="Proteomes" id="UP000094379">
    <property type="component" value="Unassembled WGS sequence"/>
</dbReference>
<dbReference type="AlphaFoldDB" id="A0A1E3GQV8"/>
<dbReference type="Pfam" id="PF01863">
    <property type="entry name" value="YgjP-like"/>
    <property type="match status" value="1"/>
</dbReference>
<keyword evidence="3" id="KW-1185">Reference proteome</keyword>
<feature type="domain" description="YgjP-like metallopeptidase" evidence="1">
    <location>
        <begin position="20"/>
        <end position="226"/>
    </location>
</feature>
<dbReference type="InterPro" id="IPR053136">
    <property type="entry name" value="UTP_pyrophosphatase-like"/>
</dbReference>